<evidence type="ECO:0000313" key="3">
    <source>
        <dbReference type="Proteomes" id="UP001596472"/>
    </source>
</evidence>
<protein>
    <recommendedName>
        <fullName evidence="1">Bacterial HORMA domain-containing protein</fullName>
    </recommendedName>
</protein>
<proteinExistence type="predicted"/>
<dbReference type="Proteomes" id="UP001596472">
    <property type="component" value="Unassembled WGS sequence"/>
</dbReference>
<feature type="domain" description="Bacterial HORMA" evidence="1">
    <location>
        <begin position="4"/>
        <end position="167"/>
    </location>
</feature>
<comment type="caution">
    <text evidence="2">The sequence shown here is derived from an EMBL/GenBank/DDBJ whole genome shotgun (WGS) entry which is preliminary data.</text>
</comment>
<gene>
    <name evidence="2" type="ORF">ACFQY0_20300</name>
</gene>
<dbReference type="RefSeq" id="WP_379716560.1">
    <property type="nucleotide sequence ID" value="NZ_JBHTBS010000019.1"/>
</dbReference>
<organism evidence="2 3">
    <name type="scientific">Haloferula chungangensis</name>
    <dbReference type="NCBI Taxonomy" id="1048331"/>
    <lineage>
        <taxon>Bacteria</taxon>
        <taxon>Pseudomonadati</taxon>
        <taxon>Verrucomicrobiota</taxon>
        <taxon>Verrucomicrobiia</taxon>
        <taxon>Verrucomicrobiales</taxon>
        <taxon>Verrucomicrobiaceae</taxon>
        <taxon>Haloferula</taxon>
    </lineage>
</organism>
<dbReference type="InterPro" id="IPR041162">
    <property type="entry name" value="Bact_HORMA_1"/>
</dbReference>
<sequence length="169" mass="19006">MSFTMTRSVAETFSLTSAKYLASKLTADMRRCAQTHGRPYESNINDYGTELALLLRDGYVSDYEFGFEKDGRRVLSFFYKVVGGELVTSDDRPGKIYDGSVSGSSFFNFITRSTKWTLLSQAERDAFNKLSPINRCSGSPPADGNGYWVNDLSYSKDGVALQRKTFRPY</sequence>
<dbReference type="EMBL" id="JBHTBS010000019">
    <property type="protein sequence ID" value="MFC7339544.1"/>
    <property type="molecule type" value="Genomic_DNA"/>
</dbReference>
<reference evidence="3" key="1">
    <citation type="journal article" date="2019" name="Int. J. Syst. Evol. Microbiol.">
        <title>The Global Catalogue of Microorganisms (GCM) 10K type strain sequencing project: providing services to taxonomists for standard genome sequencing and annotation.</title>
        <authorList>
            <consortium name="The Broad Institute Genomics Platform"/>
            <consortium name="The Broad Institute Genome Sequencing Center for Infectious Disease"/>
            <person name="Wu L."/>
            <person name="Ma J."/>
        </authorList>
    </citation>
    <scope>NUCLEOTIDE SEQUENCE [LARGE SCALE GENOMIC DNA]</scope>
    <source>
        <strain evidence="3">CGMCC 4.1467</strain>
    </source>
</reference>
<keyword evidence="3" id="KW-1185">Reference proteome</keyword>
<accession>A0ABW2LDW8</accession>
<dbReference type="Pfam" id="PF18138">
    <property type="entry name" value="bacHORMA_1"/>
    <property type="match status" value="1"/>
</dbReference>
<evidence type="ECO:0000259" key="1">
    <source>
        <dbReference type="Pfam" id="PF18138"/>
    </source>
</evidence>
<evidence type="ECO:0000313" key="2">
    <source>
        <dbReference type="EMBL" id="MFC7339544.1"/>
    </source>
</evidence>
<name>A0ABW2LDW8_9BACT</name>